<feature type="domain" description="Core Histone H2A/H2B/H3" evidence="3">
    <location>
        <begin position="18"/>
        <end position="94"/>
    </location>
</feature>
<dbReference type="Gene3D" id="1.10.20.10">
    <property type="entry name" value="Histone, subunit A"/>
    <property type="match status" value="1"/>
</dbReference>
<gene>
    <name evidence="4" type="primary">AGAP012199</name>
    <name evidence="4" type="ORF">TNCT_444901</name>
</gene>
<evidence type="ECO:0000259" key="3">
    <source>
        <dbReference type="Pfam" id="PF00125"/>
    </source>
</evidence>
<proteinExistence type="inferred from homology"/>
<keyword evidence="5" id="KW-1185">Reference proteome</keyword>
<reference evidence="4" key="1">
    <citation type="submission" date="2020-07" db="EMBL/GenBank/DDBJ databases">
        <title>Multicomponent nature underlies the extraordinary mechanical properties of spider dragline silk.</title>
        <authorList>
            <person name="Kono N."/>
            <person name="Nakamura H."/>
            <person name="Mori M."/>
            <person name="Yoshida Y."/>
            <person name="Ohtoshi R."/>
            <person name="Malay A.D."/>
            <person name="Moran D.A.P."/>
            <person name="Tomita M."/>
            <person name="Numata K."/>
            <person name="Arakawa K."/>
        </authorList>
    </citation>
    <scope>NUCLEOTIDE SEQUENCE</scope>
</reference>
<dbReference type="CDD" id="cd22910">
    <property type="entry name" value="HFD_H2B"/>
    <property type="match status" value="1"/>
</dbReference>
<dbReference type="GO" id="GO:0003677">
    <property type="term" value="F:DNA binding"/>
    <property type="evidence" value="ECO:0007669"/>
    <property type="project" value="InterPro"/>
</dbReference>
<dbReference type="OrthoDB" id="1166527at2759"/>
<evidence type="ECO:0000313" key="4">
    <source>
        <dbReference type="EMBL" id="GFQ70864.1"/>
    </source>
</evidence>
<evidence type="ECO:0000256" key="1">
    <source>
        <dbReference type="ARBA" id="ARBA00006846"/>
    </source>
</evidence>
<dbReference type="AlphaFoldDB" id="A0A8X6KE41"/>
<protein>
    <submittedName>
        <fullName evidence="4">Histone H2B</fullName>
    </submittedName>
</protein>
<feature type="compositionally biased region" description="Basic residues" evidence="2">
    <location>
        <begin position="9"/>
        <end position="28"/>
    </location>
</feature>
<dbReference type="GO" id="GO:0005634">
    <property type="term" value="C:nucleus"/>
    <property type="evidence" value="ECO:0007669"/>
    <property type="project" value="UniProtKB-ARBA"/>
</dbReference>
<dbReference type="EMBL" id="BMAO01011023">
    <property type="protein sequence ID" value="GFQ70864.1"/>
    <property type="molecule type" value="Genomic_DNA"/>
</dbReference>
<dbReference type="InterPro" id="IPR000558">
    <property type="entry name" value="Histone_H2B"/>
</dbReference>
<accession>A0A8X6KE41</accession>
<dbReference type="PANTHER" id="PTHR23428">
    <property type="entry name" value="HISTONE H2B"/>
    <property type="match status" value="1"/>
</dbReference>
<evidence type="ECO:0000256" key="2">
    <source>
        <dbReference type="SAM" id="MobiDB-lite"/>
    </source>
</evidence>
<dbReference type="FunFam" id="1.10.20.10:FF:000043">
    <property type="entry name" value="Histone H2B"/>
    <property type="match status" value="1"/>
</dbReference>
<dbReference type="Proteomes" id="UP000887116">
    <property type="component" value="Unassembled WGS sequence"/>
</dbReference>
<dbReference type="PRINTS" id="PR00621">
    <property type="entry name" value="HISTONEH2B"/>
</dbReference>
<feature type="region of interest" description="Disordered" evidence="2">
    <location>
        <begin position="1"/>
        <end position="28"/>
    </location>
</feature>
<dbReference type="SUPFAM" id="SSF47113">
    <property type="entry name" value="Histone-fold"/>
    <property type="match status" value="1"/>
</dbReference>
<dbReference type="InterPro" id="IPR007125">
    <property type="entry name" value="H2A/H2B/H3"/>
</dbReference>
<dbReference type="SMART" id="SM00427">
    <property type="entry name" value="H2B"/>
    <property type="match status" value="1"/>
</dbReference>
<dbReference type="GO" id="GO:0046982">
    <property type="term" value="F:protein heterodimerization activity"/>
    <property type="evidence" value="ECO:0007669"/>
    <property type="project" value="InterPro"/>
</dbReference>
<dbReference type="GO" id="GO:0030527">
    <property type="term" value="F:structural constituent of chromatin"/>
    <property type="evidence" value="ECO:0007669"/>
    <property type="project" value="InterPro"/>
</dbReference>
<comment type="caution">
    <text evidence="4">The sequence shown here is derived from an EMBL/GenBank/DDBJ whole genome shotgun (WGS) entry which is preliminary data.</text>
</comment>
<name>A0A8X6KE41_TRICU</name>
<sequence>MPPEASGKSAKKAKKAVRAFDKKNRKKRKESFTNYLYKVLKQVQPDTGISSKAVSVMNSFVIDIIESIAAESSRLAHNQESSTITCQEIQTALRHLLPCELAVHAAFEGIKAMKRYTSTK</sequence>
<organism evidence="4 5">
    <name type="scientific">Trichonephila clavata</name>
    <name type="common">Joro spider</name>
    <name type="synonym">Nephila clavata</name>
    <dbReference type="NCBI Taxonomy" id="2740835"/>
    <lineage>
        <taxon>Eukaryota</taxon>
        <taxon>Metazoa</taxon>
        <taxon>Ecdysozoa</taxon>
        <taxon>Arthropoda</taxon>
        <taxon>Chelicerata</taxon>
        <taxon>Arachnida</taxon>
        <taxon>Araneae</taxon>
        <taxon>Araneomorphae</taxon>
        <taxon>Entelegynae</taxon>
        <taxon>Araneoidea</taxon>
        <taxon>Nephilidae</taxon>
        <taxon>Trichonephila</taxon>
    </lineage>
</organism>
<dbReference type="Pfam" id="PF00125">
    <property type="entry name" value="Histone"/>
    <property type="match status" value="1"/>
</dbReference>
<dbReference type="GO" id="GO:0000786">
    <property type="term" value="C:nucleosome"/>
    <property type="evidence" value="ECO:0007669"/>
    <property type="project" value="InterPro"/>
</dbReference>
<comment type="similarity">
    <text evidence="1">Belongs to the histone H2B family.</text>
</comment>
<evidence type="ECO:0000313" key="5">
    <source>
        <dbReference type="Proteomes" id="UP000887116"/>
    </source>
</evidence>
<dbReference type="InterPro" id="IPR009072">
    <property type="entry name" value="Histone-fold"/>
</dbReference>